<name>A0ACC0V9V4_9HYPO</name>
<reference evidence="1" key="1">
    <citation type="submission" date="2022-10" db="EMBL/GenBank/DDBJ databases">
        <title>Complete Genome of Trichothecium roseum strain YXFP-22015, a Plant Pathogen Isolated from Citrus.</title>
        <authorList>
            <person name="Wang Y."/>
            <person name="Zhu L."/>
        </authorList>
    </citation>
    <scope>NUCLEOTIDE SEQUENCE</scope>
    <source>
        <strain evidence="1">YXFP-22015</strain>
    </source>
</reference>
<proteinExistence type="predicted"/>
<organism evidence="1 2">
    <name type="scientific">Trichothecium roseum</name>
    <dbReference type="NCBI Taxonomy" id="47278"/>
    <lineage>
        <taxon>Eukaryota</taxon>
        <taxon>Fungi</taxon>
        <taxon>Dikarya</taxon>
        <taxon>Ascomycota</taxon>
        <taxon>Pezizomycotina</taxon>
        <taxon>Sordariomycetes</taxon>
        <taxon>Hypocreomycetidae</taxon>
        <taxon>Hypocreales</taxon>
        <taxon>Hypocreales incertae sedis</taxon>
        <taxon>Trichothecium</taxon>
    </lineage>
</organism>
<dbReference type="Proteomes" id="UP001163324">
    <property type="component" value="Chromosome 2"/>
</dbReference>
<accession>A0ACC0V9V4</accession>
<evidence type="ECO:0000313" key="1">
    <source>
        <dbReference type="EMBL" id="KAI9902676.1"/>
    </source>
</evidence>
<dbReference type="EMBL" id="CM047941">
    <property type="protein sequence ID" value="KAI9902676.1"/>
    <property type="molecule type" value="Genomic_DNA"/>
</dbReference>
<protein>
    <submittedName>
        <fullName evidence="1">Uncharacterized protein</fullName>
    </submittedName>
</protein>
<evidence type="ECO:0000313" key="2">
    <source>
        <dbReference type="Proteomes" id="UP001163324"/>
    </source>
</evidence>
<keyword evidence="2" id="KW-1185">Reference proteome</keyword>
<sequence length="890" mass="99544">MADALGLAEPGPSDLKLSSGHGGNAGENGGDNPHPKKSMVKKRTKTGCLTCRKRRIKCDEGRPTCNNCLKSKRLCEGYSQRVIFKDPLGAYPYQGDPSLYPQQYTSYHQLPQQIISARSSHGPLAVLAPKPSTFNQYSYRNPYSYGPLHSNQAEPTSITPSPNQGYYYPQNDHQSNAIGTPIGVPMGSAFSFMTTTPTQIGQLSPNLGNQPPPYPSMIPNTSSRSQLVDLVGEKDHSAPCMNEDYSEIDEDASLVASDDEDNNGALAFWPEFLGILSEYTTIPESIPEIGNMTTRECLWNFITVTGPSMSLYEREPFDPRQKPQDMAQGSKVGGESNRLWGLHFPMLAFRHPGLLHAMLALSSLQTAKQNKLATYTAIKHYHLAMRRVAKNLGPLRRKHPATLAATLLLAYFEVWASDHQKWCKHLLGARQLFSSIDLFDMSRKCLRLKMLKARRFAAQHFGLPDTDQPPEDPEMLDFNLISIIHGTNIQKTDYNLGAENPFDYATNRVSDQDAENYDNVRDLFWWYCKMDVYQSMLGGTKLLMSYAHWSQCPPRAPVGMTEMMYGTYDHLILLLGRLADFASTDLPRKRAASRAKGAPAPGSSPPSFPGMIPVENSIQVPMGFSPPRETSPPSETSEETDPELNYQRAVAQWEEIEAAFRVFEERIEHAFRPLSSEFSDRRDPPFGDAVQYQTYPIAGIWMNYYMGLIHLHRSHPAMPPAAMQAAGFAARKTEQYATMIGRIAIGMVGDLSTTTKVSTVVGAALIESAFCLFWAAVQFHNTDQRHWVVQRMHDITRLTGWQSAIQIADGCESSWTRSAQLGRGPPYRPLFPTPVSYSIWQNPRRLDRWIHEVPIDQRVVMTVDQGPHFALGLLEAEGDDTVMELYRGSG</sequence>
<gene>
    <name evidence="1" type="ORF">N3K66_002028</name>
</gene>
<comment type="caution">
    <text evidence="1">The sequence shown here is derived from an EMBL/GenBank/DDBJ whole genome shotgun (WGS) entry which is preliminary data.</text>
</comment>